<dbReference type="GO" id="GO:0010309">
    <property type="term" value="F:acireductone dioxygenase [iron(II)-requiring] activity"/>
    <property type="evidence" value="ECO:0007669"/>
    <property type="project" value="UniProtKB-UniRule"/>
</dbReference>
<reference evidence="12" key="1">
    <citation type="submission" date="2023-03" db="EMBL/GenBank/DDBJ databases">
        <title>Massive genome expansion in bonnet fungi (Mycena s.s.) driven by repeated elements and novel gene families across ecological guilds.</title>
        <authorList>
            <consortium name="Lawrence Berkeley National Laboratory"/>
            <person name="Harder C.B."/>
            <person name="Miyauchi S."/>
            <person name="Viragh M."/>
            <person name="Kuo A."/>
            <person name="Thoen E."/>
            <person name="Andreopoulos B."/>
            <person name="Lu D."/>
            <person name="Skrede I."/>
            <person name="Drula E."/>
            <person name="Henrissat B."/>
            <person name="Morin E."/>
            <person name="Kohler A."/>
            <person name="Barry K."/>
            <person name="LaButti K."/>
            <person name="Morin E."/>
            <person name="Salamov A."/>
            <person name="Lipzen A."/>
            <person name="Mereny Z."/>
            <person name="Hegedus B."/>
            <person name="Baldrian P."/>
            <person name="Stursova M."/>
            <person name="Weitz H."/>
            <person name="Taylor A."/>
            <person name="Grigoriev I.V."/>
            <person name="Nagy L.G."/>
            <person name="Martin F."/>
            <person name="Kauserud H."/>
        </authorList>
    </citation>
    <scope>NUCLEOTIDE SEQUENCE</scope>
    <source>
        <strain evidence="12">9144</strain>
    </source>
</reference>
<protein>
    <recommendedName>
        <fullName evidence="11">Acireductone dioxygenase</fullName>
    </recommendedName>
    <alternativeName>
        <fullName evidence="11">Acireductone dioxygenase (Fe(2+)-requiring)</fullName>
        <shortName evidence="11">ARD'</shortName>
        <shortName evidence="11">Fe-ARD</shortName>
        <ecNumber evidence="11">1.13.11.54</ecNumber>
    </alternativeName>
    <alternativeName>
        <fullName evidence="11">Acireductone dioxygenase (Ni(2+)-requiring)</fullName>
        <shortName evidence="11">ARD</shortName>
        <shortName evidence="11">Ni-ARD</shortName>
        <ecNumber evidence="11">1.13.11.53</ecNumber>
    </alternativeName>
</protein>
<keyword evidence="10 11" id="KW-0539">Nucleus</keyword>
<dbReference type="GO" id="GO:0010308">
    <property type="term" value="F:acireductone dioxygenase (Ni2+-requiring) activity"/>
    <property type="evidence" value="ECO:0007669"/>
    <property type="project" value="UniProtKB-UniRule"/>
</dbReference>
<dbReference type="EMBL" id="JARJCW010000018">
    <property type="protein sequence ID" value="KAJ7214986.1"/>
    <property type="molecule type" value="Genomic_DNA"/>
</dbReference>
<dbReference type="GO" id="GO:0005634">
    <property type="term" value="C:nucleus"/>
    <property type="evidence" value="ECO:0007669"/>
    <property type="project" value="UniProtKB-SubCell"/>
</dbReference>
<name>A0AAD6VJM2_9AGAR</name>
<dbReference type="InterPro" id="IPR004313">
    <property type="entry name" value="ARD"/>
</dbReference>
<feature type="binding site" evidence="11">
    <location>
        <position position="88"/>
    </location>
    <ligand>
        <name>Ni(2+)</name>
        <dbReference type="ChEBI" id="CHEBI:49786"/>
        <note>for nickel-dependent acireductone dioxygenase activity</note>
    </ligand>
</feature>
<dbReference type="Proteomes" id="UP001219525">
    <property type="component" value="Unassembled WGS sequence"/>
</dbReference>
<evidence type="ECO:0000256" key="9">
    <source>
        <dbReference type="ARBA" id="ARBA00023167"/>
    </source>
</evidence>
<gene>
    <name evidence="11" type="primary">ADI1</name>
    <name evidence="12" type="ORF">GGX14DRAFT_443549</name>
</gene>
<proteinExistence type="inferred from homology"/>
<evidence type="ECO:0000313" key="12">
    <source>
        <dbReference type="EMBL" id="KAJ7214986.1"/>
    </source>
</evidence>
<keyword evidence="2 11" id="KW-0963">Cytoplasm</keyword>
<comment type="cofactor">
    <cofactor evidence="11">
        <name>Fe(2+)</name>
        <dbReference type="ChEBI" id="CHEBI:29033"/>
    </cofactor>
    <cofactor evidence="11">
        <name>Ni(2+)</name>
        <dbReference type="ChEBI" id="CHEBI:49786"/>
    </cofactor>
    <text evidence="11">Binds either 1 Fe or Ni cation per monomer. Iron-binding promotes an acireductone dioxygenase reaction producing 2-keto-4-methylthiobutyrate, while nickel-binding promotes an acireductone dioxygenase reaction producing 3-(methylsulfanyl)propanoate.</text>
</comment>
<comment type="caution">
    <text evidence="12">The sequence shown here is derived from an EMBL/GenBank/DDBJ whole genome shotgun (WGS) entry which is preliminary data.</text>
</comment>
<keyword evidence="6 11" id="KW-0223">Dioxygenase</keyword>
<evidence type="ECO:0000256" key="5">
    <source>
        <dbReference type="ARBA" id="ARBA00022723"/>
    </source>
</evidence>
<keyword evidence="8 11" id="KW-0408">Iron</keyword>
<dbReference type="PANTHER" id="PTHR23418:SF0">
    <property type="entry name" value="ACIREDUCTONE DIOXYGENASE"/>
    <property type="match status" value="1"/>
</dbReference>
<dbReference type="AlphaFoldDB" id="A0AAD6VJM2"/>
<keyword evidence="7 11" id="KW-0560">Oxidoreductase</keyword>
<evidence type="ECO:0000256" key="3">
    <source>
        <dbReference type="ARBA" id="ARBA00022596"/>
    </source>
</evidence>
<dbReference type="GO" id="GO:0005737">
    <property type="term" value="C:cytoplasm"/>
    <property type="evidence" value="ECO:0007669"/>
    <property type="project" value="UniProtKB-SubCell"/>
</dbReference>
<dbReference type="FunFam" id="2.60.120.10:FF:000099">
    <property type="entry name" value="1,2-dihydroxy-3-keto-5-methylthiopentene dioxygenase"/>
    <property type="match status" value="1"/>
</dbReference>
<feature type="binding site" evidence="11">
    <location>
        <position position="132"/>
    </location>
    <ligand>
        <name>Fe(2+)</name>
        <dbReference type="ChEBI" id="CHEBI:29033"/>
        <note>for iron-dependent acireductone dioxygenase activity</note>
    </ligand>
</feature>
<keyword evidence="3 11" id="KW-0533">Nickel</keyword>
<dbReference type="InterPro" id="IPR014710">
    <property type="entry name" value="RmlC-like_jellyroll"/>
</dbReference>
<dbReference type="EC" id="1.13.11.53" evidence="11"/>
<feature type="binding site" evidence="11">
    <location>
        <position position="92"/>
    </location>
    <ligand>
        <name>Fe(2+)</name>
        <dbReference type="ChEBI" id="CHEBI:29033"/>
        <note>for iron-dependent acireductone dioxygenase activity</note>
    </ligand>
</feature>
<keyword evidence="13" id="KW-1185">Reference proteome</keyword>
<feature type="binding site" evidence="11">
    <location>
        <position position="86"/>
    </location>
    <ligand>
        <name>Ni(2+)</name>
        <dbReference type="ChEBI" id="CHEBI:49786"/>
        <note>for nickel-dependent acireductone dioxygenase activity</note>
    </ligand>
</feature>
<accession>A0AAD6VJM2</accession>
<evidence type="ECO:0000256" key="10">
    <source>
        <dbReference type="ARBA" id="ARBA00023242"/>
    </source>
</evidence>
<comment type="subcellular location">
    <subcellularLocation>
        <location evidence="11">Cytoplasm</location>
    </subcellularLocation>
    <subcellularLocation>
        <location evidence="11">Nucleus</location>
    </subcellularLocation>
</comment>
<dbReference type="CDD" id="cd02232">
    <property type="entry name" value="cupin_ARD"/>
    <property type="match status" value="1"/>
</dbReference>
<dbReference type="InterPro" id="IPR011051">
    <property type="entry name" value="RmlC_Cupin_sf"/>
</dbReference>
<evidence type="ECO:0000256" key="8">
    <source>
        <dbReference type="ARBA" id="ARBA00023004"/>
    </source>
</evidence>
<feature type="binding site" evidence="11">
    <location>
        <position position="86"/>
    </location>
    <ligand>
        <name>Fe(2+)</name>
        <dbReference type="ChEBI" id="CHEBI:29033"/>
        <note>for iron-dependent acireductone dioxygenase activity</note>
    </ligand>
</feature>
<dbReference type="HAMAP" id="MF_03154">
    <property type="entry name" value="Salvage_MtnD_euk"/>
    <property type="match status" value="1"/>
</dbReference>
<comment type="pathway">
    <text evidence="11">Amino-acid biosynthesis; L-methionine biosynthesis via salvage pathway; L-methionine from S-methyl-5-thio-alpha-D-ribose 1-phosphate: step 5/6.</text>
</comment>
<dbReference type="Pfam" id="PF03079">
    <property type="entry name" value="ARD"/>
    <property type="match status" value="1"/>
</dbReference>
<evidence type="ECO:0000256" key="2">
    <source>
        <dbReference type="ARBA" id="ARBA00022490"/>
    </source>
</evidence>
<organism evidence="12 13">
    <name type="scientific">Mycena pura</name>
    <dbReference type="NCBI Taxonomy" id="153505"/>
    <lineage>
        <taxon>Eukaryota</taxon>
        <taxon>Fungi</taxon>
        <taxon>Dikarya</taxon>
        <taxon>Basidiomycota</taxon>
        <taxon>Agaricomycotina</taxon>
        <taxon>Agaricomycetes</taxon>
        <taxon>Agaricomycetidae</taxon>
        <taxon>Agaricales</taxon>
        <taxon>Marasmiineae</taxon>
        <taxon>Mycenaceae</taxon>
        <taxon>Mycena</taxon>
    </lineage>
</organism>
<comment type="similarity">
    <text evidence="11">Belongs to the acireductone dioxygenase (ARD) family.</text>
</comment>
<dbReference type="GO" id="GO:0019509">
    <property type="term" value="P:L-methionine salvage from methylthioadenosine"/>
    <property type="evidence" value="ECO:0007669"/>
    <property type="project" value="UniProtKB-UniRule"/>
</dbReference>
<dbReference type="Gene3D" id="2.60.120.10">
    <property type="entry name" value="Jelly Rolls"/>
    <property type="match status" value="1"/>
</dbReference>
<evidence type="ECO:0000256" key="4">
    <source>
        <dbReference type="ARBA" id="ARBA00022605"/>
    </source>
</evidence>
<comment type="function">
    <text evidence="11">Catalyzes 2 different reactions between oxygen and the acireductone 1,2-dihydroxy-3-keto-5-methylthiopentene (DHK-MTPene) depending upon the metal bound in the active site. Fe-containing acireductone dioxygenase (Fe-ARD) produces formate and 2-keto-4-methylthiobutyrate (KMTB), the alpha-ketoacid precursor of methionine in the methionine recycle pathway. Ni-containing acireductone dioxygenase (Ni-ARD) produces methylthiopropionate, carbon monoxide and formate, and does not lie on the methionine recycle pathway.</text>
</comment>
<dbReference type="PANTHER" id="PTHR23418">
    <property type="entry name" value="ACIREDUCTONE DIOXYGENASE"/>
    <property type="match status" value="1"/>
</dbReference>
<sequence>MRAYYFDNLPGDQRLPHDYVPSRPVTREALAKMNVLSWTIPVEGYAAEVDEIARARGYKNRDTIDVSREGMGEIYESKIKGFFEEHMHEDEEIRYILGGSGFFDVRETPSDDWIRVAMEPGDLLVLPAGIYHRFTLDETDRILALRLFQDEPKWVPHPRSEATDANVHRLGYLRTIGVGA</sequence>
<evidence type="ECO:0000256" key="6">
    <source>
        <dbReference type="ARBA" id="ARBA00022964"/>
    </source>
</evidence>
<keyword evidence="9 11" id="KW-0486">Methionine biosynthesis</keyword>
<dbReference type="GO" id="GO:0005506">
    <property type="term" value="F:iron ion binding"/>
    <property type="evidence" value="ECO:0007669"/>
    <property type="project" value="UniProtKB-UniRule"/>
</dbReference>
<evidence type="ECO:0000256" key="7">
    <source>
        <dbReference type="ARBA" id="ARBA00023002"/>
    </source>
</evidence>
<feature type="binding site" evidence="11">
    <location>
        <position position="132"/>
    </location>
    <ligand>
        <name>Ni(2+)</name>
        <dbReference type="ChEBI" id="CHEBI:49786"/>
        <note>for nickel-dependent acireductone dioxygenase activity</note>
    </ligand>
</feature>
<keyword evidence="5 11" id="KW-0479">Metal-binding</keyword>
<feature type="binding site" evidence="11">
    <location>
        <position position="88"/>
    </location>
    <ligand>
        <name>Fe(2+)</name>
        <dbReference type="ChEBI" id="CHEBI:29033"/>
        <note>for iron-dependent acireductone dioxygenase activity</note>
    </ligand>
</feature>
<comment type="catalytic activity">
    <reaction evidence="1 11">
        <text>1,2-dihydroxy-5-(methylsulfanyl)pent-1-en-3-one + O2 = 4-methylsulfanyl-2-oxobutanoate + formate + 2 H(+)</text>
        <dbReference type="Rhea" id="RHEA:24504"/>
        <dbReference type="ChEBI" id="CHEBI:15378"/>
        <dbReference type="ChEBI" id="CHEBI:15379"/>
        <dbReference type="ChEBI" id="CHEBI:15740"/>
        <dbReference type="ChEBI" id="CHEBI:16723"/>
        <dbReference type="ChEBI" id="CHEBI:49252"/>
        <dbReference type="EC" id="1.13.11.54"/>
    </reaction>
</comment>
<evidence type="ECO:0000256" key="11">
    <source>
        <dbReference type="HAMAP-Rule" id="MF_03154"/>
    </source>
</evidence>
<evidence type="ECO:0000256" key="1">
    <source>
        <dbReference type="ARBA" id="ARBA00000428"/>
    </source>
</evidence>
<dbReference type="GO" id="GO:0016151">
    <property type="term" value="F:nickel cation binding"/>
    <property type="evidence" value="ECO:0007669"/>
    <property type="project" value="UniProtKB-UniRule"/>
</dbReference>
<keyword evidence="4 11" id="KW-0028">Amino-acid biosynthesis</keyword>
<evidence type="ECO:0000313" key="13">
    <source>
        <dbReference type="Proteomes" id="UP001219525"/>
    </source>
</evidence>
<feature type="binding site" evidence="11">
    <location>
        <position position="92"/>
    </location>
    <ligand>
        <name>Ni(2+)</name>
        <dbReference type="ChEBI" id="CHEBI:49786"/>
        <note>for nickel-dependent acireductone dioxygenase activity</note>
    </ligand>
</feature>
<dbReference type="InterPro" id="IPR027496">
    <property type="entry name" value="ARD_euk"/>
</dbReference>
<comment type="catalytic activity">
    <reaction evidence="11">
        <text>1,2-dihydroxy-5-(methylsulfanyl)pent-1-en-3-one + O2 = 3-(methylsulfanyl)propanoate + CO + formate + 2 H(+)</text>
        <dbReference type="Rhea" id="RHEA:14161"/>
        <dbReference type="ChEBI" id="CHEBI:15378"/>
        <dbReference type="ChEBI" id="CHEBI:15379"/>
        <dbReference type="ChEBI" id="CHEBI:15740"/>
        <dbReference type="ChEBI" id="CHEBI:17245"/>
        <dbReference type="ChEBI" id="CHEBI:49016"/>
        <dbReference type="ChEBI" id="CHEBI:49252"/>
        <dbReference type="EC" id="1.13.11.53"/>
    </reaction>
</comment>
<dbReference type="EC" id="1.13.11.54" evidence="11"/>
<dbReference type="SUPFAM" id="SSF51182">
    <property type="entry name" value="RmlC-like cupins"/>
    <property type="match status" value="1"/>
</dbReference>